<dbReference type="Proteomes" id="UP001381174">
    <property type="component" value="Unassembled WGS sequence"/>
</dbReference>
<gene>
    <name evidence="1" type="ORF">WAT24_13735</name>
</gene>
<reference evidence="1 2" key="1">
    <citation type="journal article" date="2014" name="Int. J. Syst. Evol. Microbiol.">
        <title>Fulvimonas yonginensis sp. nov., isolated from greenhouse soil, and emended description of the genus Fulvimonas.</title>
        <authorList>
            <person name="Ahn J.H."/>
            <person name="Kim S.J."/>
            <person name="Weon H.Y."/>
            <person name="Hong S.B."/>
            <person name="Seok S.J."/>
            <person name="Kwon S.W."/>
        </authorList>
    </citation>
    <scope>NUCLEOTIDE SEQUENCE [LARGE SCALE GENOMIC DNA]</scope>
    <source>
        <strain evidence="1 2">KACC 16952</strain>
    </source>
</reference>
<comment type="caution">
    <text evidence="1">The sequence shown here is derived from an EMBL/GenBank/DDBJ whole genome shotgun (WGS) entry which is preliminary data.</text>
</comment>
<name>A0ABU8JE36_9GAMM</name>
<accession>A0ABU8JE36</accession>
<dbReference type="RefSeq" id="WP_336808463.1">
    <property type="nucleotide sequence ID" value="NZ_JBBBNY010000012.1"/>
</dbReference>
<evidence type="ECO:0000313" key="1">
    <source>
        <dbReference type="EMBL" id="MEI7037825.1"/>
    </source>
</evidence>
<sequence>MFMRPSSLGGAIQSSVYDTGDKDKFIGIVSTKTKIAYQADPGDHLFMVVAENADFMVAHLDAGKTYYTLVSPRLGVWKARFSLLPIHNRPDAKYGTQSSDFRQWMAKTDWVTVTPAAEQWYSEHEADIRAKKLDYLRRWNTADAQQRAELTLPADDGI</sequence>
<evidence type="ECO:0000313" key="2">
    <source>
        <dbReference type="Proteomes" id="UP001381174"/>
    </source>
</evidence>
<protein>
    <submittedName>
        <fullName evidence="1">Uncharacterized protein</fullName>
    </submittedName>
</protein>
<organism evidence="1 2">
    <name type="scientific">Fulvimonas yonginensis</name>
    <dbReference type="NCBI Taxonomy" id="1495200"/>
    <lineage>
        <taxon>Bacteria</taxon>
        <taxon>Pseudomonadati</taxon>
        <taxon>Pseudomonadota</taxon>
        <taxon>Gammaproteobacteria</taxon>
        <taxon>Lysobacterales</taxon>
        <taxon>Rhodanobacteraceae</taxon>
        <taxon>Fulvimonas</taxon>
    </lineage>
</organism>
<dbReference type="EMBL" id="JBBBNY010000012">
    <property type="protein sequence ID" value="MEI7037825.1"/>
    <property type="molecule type" value="Genomic_DNA"/>
</dbReference>
<proteinExistence type="predicted"/>
<keyword evidence="2" id="KW-1185">Reference proteome</keyword>